<dbReference type="EMBL" id="PPTF01000002">
    <property type="protein sequence ID" value="POB00614.1"/>
    <property type="molecule type" value="Genomic_DNA"/>
</dbReference>
<dbReference type="Pfam" id="PF02510">
    <property type="entry name" value="SPAN"/>
    <property type="match status" value="1"/>
</dbReference>
<evidence type="ECO:0000256" key="1">
    <source>
        <dbReference type="SAM" id="MobiDB-lite"/>
    </source>
</evidence>
<feature type="region of interest" description="Disordered" evidence="1">
    <location>
        <begin position="211"/>
        <end position="276"/>
    </location>
</feature>
<accession>A0A2K4MU50</accession>
<feature type="compositionally biased region" description="Basic and acidic residues" evidence="1">
    <location>
        <begin position="29"/>
        <end position="50"/>
    </location>
</feature>
<feature type="compositionally biased region" description="Low complexity" evidence="1">
    <location>
        <begin position="253"/>
        <end position="263"/>
    </location>
</feature>
<proteinExistence type="predicted"/>
<feature type="compositionally biased region" description="Polar residues" evidence="1">
    <location>
        <begin position="323"/>
        <end position="333"/>
    </location>
</feature>
<evidence type="ECO:0000313" key="3">
    <source>
        <dbReference type="EMBL" id="POB00614.1"/>
    </source>
</evidence>
<evidence type="ECO:0000313" key="4">
    <source>
        <dbReference type="Proteomes" id="UP000236416"/>
    </source>
</evidence>
<comment type="caution">
    <text evidence="3">The sequence shown here is derived from an EMBL/GenBank/DDBJ whole genome shotgun (WGS) entry which is preliminary data.</text>
</comment>
<feature type="region of interest" description="Disordered" evidence="1">
    <location>
        <begin position="1"/>
        <end position="53"/>
    </location>
</feature>
<sequence length="357" mass="38618">MEAMISIAQPSGAPAPLSDGPGSSLDELALEKARDQHRPRDEDERSREPALEPELAKYQLAWQAQQPQALALRRRNESVPTEVEIKVGTTDRQDRLELANEPDKKDKSPLLDARPGKLALAAIGLRAQKHGDVALAMNDARQGKPVLAEGEQQRGEPLGDFLLTKRDARVGMLMPFVAGQGPIQEGEQDLNLQVVRQSAVELGEPALARSKDALSRMKKNASPHTVPLASPQPMPDLIPLTQASSHAERLRAAKQAPAAAQRRMSGEATASTVGTAAPATQNGLTYQFRRWGNEHSVTVQGGLSGSLLLQPSDALVAQRLGEQWQSGNPQQWQLARDGGEGRGQQQPRQDEEDESGC</sequence>
<feature type="domain" description="Surface presentation of antigen" evidence="2">
    <location>
        <begin position="280"/>
        <end position="354"/>
    </location>
</feature>
<organism evidence="3 4">
    <name type="scientific">Chromobacterium sinusclupearum</name>
    <dbReference type="NCBI Taxonomy" id="2077146"/>
    <lineage>
        <taxon>Bacteria</taxon>
        <taxon>Pseudomonadati</taxon>
        <taxon>Pseudomonadota</taxon>
        <taxon>Betaproteobacteria</taxon>
        <taxon>Neisseriales</taxon>
        <taxon>Chromobacteriaceae</taxon>
        <taxon>Chromobacterium</taxon>
    </lineage>
</organism>
<dbReference type="InterPro" id="IPR056746">
    <property type="entry name" value="SPAN_dom"/>
</dbReference>
<gene>
    <name evidence="3" type="ORF">C2134_00660</name>
</gene>
<feature type="region of interest" description="Disordered" evidence="1">
    <location>
        <begin position="322"/>
        <end position="357"/>
    </location>
</feature>
<protein>
    <recommendedName>
        <fullName evidence="2">Surface presentation of antigen domain-containing protein</fullName>
    </recommendedName>
</protein>
<reference evidence="3 4" key="1">
    <citation type="submission" date="2018-01" db="EMBL/GenBank/DDBJ databases">
        <title>Genomic Sequence of Chromobacterium MWU13-2610 from wild cranberry bogs within the Cape Cod National Seashore.</title>
        <authorList>
            <person name="O'Hara-Hanley K."/>
            <person name="Soby S."/>
            <person name="Harrison A."/>
        </authorList>
    </citation>
    <scope>NUCLEOTIDE SEQUENCE [LARGE SCALE GENOMIC DNA]</scope>
    <source>
        <strain evidence="3 4">MWU13-2610</strain>
    </source>
</reference>
<dbReference type="Proteomes" id="UP000236416">
    <property type="component" value="Unassembled WGS sequence"/>
</dbReference>
<dbReference type="RefSeq" id="WP_103316680.1">
    <property type="nucleotide sequence ID" value="NZ_PPTF01000002.1"/>
</dbReference>
<feature type="compositionally biased region" description="Basic and acidic residues" evidence="1">
    <location>
        <begin position="86"/>
        <end position="109"/>
    </location>
</feature>
<name>A0A2K4MU50_9NEIS</name>
<evidence type="ECO:0000259" key="2">
    <source>
        <dbReference type="Pfam" id="PF02510"/>
    </source>
</evidence>
<keyword evidence="4" id="KW-1185">Reference proteome</keyword>
<dbReference type="AlphaFoldDB" id="A0A2K4MU50"/>
<feature type="region of interest" description="Disordered" evidence="1">
    <location>
        <begin position="86"/>
        <end position="111"/>
    </location>
</feature>